<evidence type="ECO:0000256" key="4">
    <source>
        <dbReference type="ARBA" id="ARBA00023033"/>
    </source>
</evidence>
<accession>A0A512N8Z8</accession>
<keyword evidence="1" id="KW-0285">Flavoprotein</keyword>
<gene>
    <name evidence="6" type="ORF">RSO01_26320</name>
</gene>
<dbReference type="NCBIfam" id="TIGR03619">
    <property type="entry name" value="F420_Rv2161c"/>
    <property type="match status" value="1"/>
</dbReference>
<name>A0A512N8Z8_9HYPH</name>
<dbReference type="AlphaFoldDB" id="A0A512N8Z8"/>
<comment type="caution">
    <text evidence="6">The sequence shown here is derived from an EMBL/GenBank/DDBJ whole genome shotgun (WGS) entry which is preliminary data.</text>
</comment>
<dbReference type="EMBL" id="BKAJ01000038">
    <property type="protein sequence ID" value="GEP55466.1"/>
    <property type="molecule type" value="Genomic_DNA"/>
</dbReference>
<dbReference type="PANTHER" id="PTHR42847:SF4">
    <property type="entry name" value="ALKANESULFONATE MONOOXYGENASE-RELATED"/>
    <property type="match status" value="1"/>
</dbReference>
<dbReference type="Pfam" id="PF00296">
    <property type="entry name" value="Bac_luciferase"/>
    <property type="match status" value="1"/>
</dbReference>
<protein>
    <submittedName>
        <fullName evidence="6">F420-dependent oxidoreductase</fullName>
    </submittedName>
</protein>
<dbReference type="SUPFAM" id="SSF51679">
    <property type="entry name" value="Bacterial luciferase-like"/>
    <property type="match status" value="1"/>
</dbReference>
<feature type="domain" description="Luciferase-like" evidence="5">
    <location>
        <begin position="22"/>
        <end position="249"/>
    </location>
</feature>
<keyword evidence="4" id="KW-0503">Monooxygenase</keyword>
<keyword evidence="2" id="KW-0288">FMN</keyword>
<sequence>MLSGETQAMQIGFNLPNSGPLSAVADMTRIASEGEAMGFDYLTLTDHVVLPNTKVPGYPYSESGQFYEDAPLERHEQIVGMTWIAAKTSRIRLVAAVLVVPHRPAVLAAKMLATLDVLSGGRLVVGIGAGWLKTEFDAVVTTPFEERGAVTDEYIDTFRALWSEAEPRFAGRYTKFDGIVFEPKPVQKPLPIWVGGEAGPALRRTARVGDAWYPIGSNNKHLLDTLPRLKAGIGRLRKAVVDAGREPQSVGVSFRVKRYGTAVPPKATDGERRLFSGSEADIIADFRALEEMGVTAIDVDFGGRSDAAAVLAEMKRFRAAVIEKI</sequence>
<organism evidence="6 7">
    <name type="scientific">Reyranella soli</name>
    <dbReference type="NCBI Taxonomy" id="1230389"/>
    <lineage>
        <taxon>Bacteria</taxon>
        <taxon>Pseudomonadati</taxon>
        <taxon>Pseudomonadota</taxon>
        <taxon>Alphaproteobacteria</taxon>
        <taxon>Hyphomicrobiales</taxon>
        <taxon>Reyranellaceae</taxon>
        <taxon>Reyranella</taxon>
    </lineage>
</organism>
<proteinExistence type="predicted"/>
<evidence type="ECO:0000256" key="1">
    <source>
        <dbReference type="ARBA" id="ARBA00022630"/>
    </source>
</evidence>
<evidence type="ECO:0000259" key="5">
    <source>
        <dbReference type="Pfam" id="PF00296"/>
    </source>
</evidence>
<evidence type="ECO:0000313" key="6">
    <source>
        <dbReference type="EMBL" id="GEP55466.1"/>
    </source>
</evidence>
<keyword evidence="3" id="KW-0560">Oxidoreductase</keyword>
<dbReference type="Gene3D" id="3.20.20.30">
    <property type="entry name" value="Luciferase-like domain"/>
    <property type="match status" value="1"/>
</dbReference>
<evidence type="ECO:0000313" key="7">
    <source>
        <dbReference type="Proteomes" id="UP000321058"/>
    </source>
</evidence>
<reference evidence="6 7" key="1">
    <citation type="submission" date="2019-07" db="EMBL/GenBank/DDBJ databases">
        <title>Whole genome shotgun sequence of Reyranella soli NBRC 108950.</title>
        <authorList>
            <person name="Hosoyama A."/>
            <person name="Uohara A."/>
            <person name="Ohji S."/>
            <person name="Ichikawa N."/>
        </authorList>
    </citation>
    <scope>NUCLEOTIDE SEQUENCE [LARGE SCALE GENOMIC DNA]</scope>
    <source>
        <strain evidence="6 7">NBRC 108950</strain>
    </source>
</reference>
<dbReference type="GO" id="GO:0008726">
    <property type="term" value="F:alkanesulfonate monooxygenase activity"/>
    <property type="evidence" value="ECO:0007669"/>
    <property type="project" value="TreeGrafter"/>
</dbReference>
<dbReference type="InterPro" id="IPR036661">
    <property type="entry name" value="Luciferase-like_sf"/>
</dbReference>
<dbReference type="InterPro" id="IPR011251">
    <property type="entry name" value="Luciferase-like_dom"/>
</dbReference>
<dbReference type="GO" id="GO:0046306">
    <property type="term" value="P:alkanesulfonate catabolic process"/>
    <property type="evidence" value="ECO:0007669"/>
    <property type="project" value="TreeGrafter"/>
</dbReference>
<evidence type="ECO:0000256" key="3">
    <source>
        <dbReference type="ARBA" id="ARBA00023002"/>
    </source>
</evidence>
<dbReference type="Proteomes" id="UP000321058">
    <property type="component" value="Unassembled WGS sequence"/>
</dbReference>
<dbReference type="InterPro" id="IPR050172">
    <property type="entry name" value="SsuD_RutA_monooxygenase"/>
</dbReference>
<evidence type="ECO:0000256" key="2">
    <source>
        <dbReference type="ARBA" id="ARBA00022643"/>
    </source>
</evidence>
<dbReference type="PANTHER" id="PTHR42847">
    <property type="entry name" value="ALKANESULFONATE MONOOXYGENASE"/>
    <property type="match status" value="1"/>
</dbReference>
<keyword evidence="7" id="KW-1185">Reference proteome</keyword>
<dbReference type="InterPro" id="IPR019921">
    <property type="entry name" value="Lucif-like_OxRdtase_Rv2161c"/>
</dbReference>